<evidence type="ECO:0000259" key="12">
    <source>
        <dbReference type="Pfam" id="PF11145"/>
    </source>
</evidence>
<gene>
    <name evidence="13" type="ORF">AYI69_g5473</name>
</gene>
<feature type="domain" description="SWEET-like" evidence="12">
    <location>
        <begin position="1"/>
        <end position="45"/>
    </location>
</feature>
<evidence type="ECO:0000256" key="11">
    <source>
        <dbReference type="SAM" id="Phobius"/>
    </source>
</evidence>
<protein>
    <recommendedName>
        <fullName evidence="4">RING-type E3 ubiquitin transferase</fullName>
        <ecNumber evidence="4">2.3.2.27</ecNumber>
    </recommendedName>
</protein>
<dbReference type="GO" id="GO:0061630">
    <property type="term" value="F:ubiquitin protein ligase activity"/>
    <property type="evidence" value="ECO:0007669"/>
    <property type="project" value="UniProtKB-EC"/>
</dbReference>
<accession>A0A1R1Y5N4</accession>
<sequence length="108" mass="12285">MCPENVFFIKENKFIFVLISWVSLQVLILTIQELFGPRCFLPKRLFPETYNYHPFVSVGDEESGASEPRISTNSSIDENRNLGGTETVENSQSINESNTAQPDLLTRK</sequence>
<feature type="compositionally biased region" description="Polar residues" evidence="10">
    <location>
        <begin position="69"/>
        <end position="101"/>
    </location>
</feature>
<name>A0A1R1Y5N4_9FUNG</name>
<dbReference type="EC" id="2.3.2.27" evidence="4"/>
<evidence type="ECO:0000256" key="3">
    <source>
        <dbReference type="ARBA" id="ARBA00004906"/>
    </source>
</evidence>
<evidence type="ECO:0000256" key="1">
    <source>
        <dbReference type="ARBA" id="ARBA00000900"/>
    </source>
</evidence>
<dbReference type="GO" id="GO:0016874">
    <property type="term" value="F:ligase activity"/>
    <property type="evidence" value="ECO:0007669"/>
    <property type="project" value="UniProtKB-KW"/>
</dbReference>
<evidence type="ECO:0000256" key="8">
    <source>
        <dbReference type="ARBA" id="ARBA00022989"/>
    </source>
</evidence>
<evidence type="ECO:0000256" key="5">
    <source>
        <dbReference type="ARBA" id="ARBA00022679"/>
    </source>
</evidence>
<dbReference type="GO" id="GO:0012505">
    <property type="term" value="C:endomembrane system"/>
    <property type="evidence" value="ECO:0007669"/>
    <property type="project" value="UniProtKB-SubCell"/>
</dbReference>
<feature type="region of interest" description="Disordered" evidence="10">
    <location>
        <begin position="57"/>
        <end position="108"/>
    </location>
</feature>
<evidence type="ECO:0000256" key="7">
    <source>
        <dbReference type="ARBA" id="ARBA00022786"/>
    </source>
</evidence>
<evidence type="ECO:0000256" key="9">
    <source>
        <dbReference type="ARBA" id="ARBA00023136"/>
    </source>
</evidence>
<dbReference type="InterPro" id="IPR021319">
    <property type="entry name" value="DUF2921"/>
</dbReference>
<keyword evidence="8 11" id="KW-1133">Transmembrane helix</keyword>
<keyword evidence="9 11" id="KW-0472">Membrane</keyword>
<dbReference type="OrthoDB" id="9984778at2759"/>
<evidence type="ECO:0000256" key="2">
    <source>
        <dbReference type="ARBA" id="ARBA00004127"/>
    </source>
</evidence>
<feature type="transmembrane region" description="Helical" evidence="11">
    <location>
        <begin position="14"/>
        <end position="35"/>
    </location>
</feature>
<proteinExistence type="predicted"/>
<evidence type="ECO:0000313" key="13">
    <source>
        <dbReference type="EMBL" id="OMJ22208.1"/>
    </source>
</evidence>
<reference evidence="14" key="1">
    <citation type="submission" date="2017-01" db="EMBL/GenBank/DDBJ databases">
        <authorList>
            <person name="Wang Y."/>
            <person name="White M."/>
            <person name="Kvist S."/>
            <person name="Moncalvo J.-M."/>
        </authorList>
    </citation>
    <scope>NUCLEOTIDE SEQUENCE [LARGE SCALE GENOMIC DNA]</scope>
    <source>
        <strain evidence="14">ID-206-W2</strain>
    </source>
</reference>
<keyword evidence="6 11" id="KW-0812">Transmembrane</keyword>
<keyword evidence="7" id="KW-0833">Ubl conjugation pathway</keyword>
<comment type="pathway">
    <text evidence="3">Protein modification; protein ubiquitination.</text>
</comment>
<evidence type="ECO:0000256" key="6">
    <source>
        <dbReference type="ARBA" id="ARBA00022692"/>
    </source>
</evidence>
<dbReference type="EMBL" id="LSSM01002311">
    <property type="protein sequence ID" value="OMJ22208.1"/>
    <property type="molecule type" value="Genomic_DNA"/>
</dbReference>
<evidence type="ECO:0000256" key="10">
    <source>
        <dbReference type="SAM" id="MobiDB-lite"/>
    </source>
</evidence>
<dbReference type="Proteomes" id="UP000187429">
    <property type="component" value="Unassembled WGS sequence"/>
</dbReference>
<evidence type="ECO:0000256" key="4">
    <source>
        <dbReference type="ARBA" id="ARBA00012483"/>
    </source>
</evidence>
<organism evidence="13 14">
    <name type="scientific">Smittium culicis</name>
    <dbReference type="NCBI Taxonomy" id="133412"/>
    <lineage>
        <taxon>Eukaryota</taxon>
        <taxon>Fungi</taxon>
        <taxon>Fungi incertae sedis</taxon>
        <taxon>Zoopagomycota</taxon>
        <taxon>Kickxellomycotina</taxon>
        <taxon>Harpellomycetes</taxon>
        <taxon>Harpellales</taxon>
        <taxon>Legeriomycetaceae</taxon>
        <taxon>Smittium</taxon>
    </lineage>
</organism>
<keyword evidence="5" id="KW-0808">Transferase</keyword>
<keyword evidence="14" id="KW-1185">Reference proteome</keyword>
<keyword evidence="13" id="KW-0436">Ligase</keyword>
<dbReference type="Pfam" id="PF11145">
    <property type="entry name" value="DUF2921"/>
    <property type="match status" value="1"/>
</dbReference>
<evidence type="ECO:0000313" key="14">
    <source>
        <dbReference type="Proteomes" id="UP000187429"/>
    </source>
</evidence>
<dbReference type="AlphaFoldDB" id="A0A1R1Y5N4"/>
<comment type="subcellular location">
    <subcellularLocation>
        <location evidence="2">Endomembrane system</location>
        <topology evidence="2">Multi-pass membrane protein</topology>
    </subcellularLocation>
</comment>
<comment type="catalytic activity">
    <reaction evidence="1">
        <text>S-ubiquitinyl-[E2 ubiquitin-conjugating enzyme]-L-cysteine + [acceptor protein]-L-lysine = [E2 ubiquitin-conjugating enzyme]-L-cysteine + N(6)-ubiquitinyl-[acceptor protein]-L-lysine.</text>
        <dbReference type="EC" id="2.3.2.27"/>
    </reaction>
</comment>
<comment type="caution">
    <text evidence="13">The sequence shown here is derived from an EMBL/GenBank/DDBJ whole genome shotgun (WGS) entry which is preliminary data.</text>
</comment>